<dbReference type="GeneID" id="70250899"/>
<dbReference type="GO" id="GO:0000329">
    <property type="term" value="C:fungal-type vacuole membrane"/>
    <property type="evidence" value="ECO:0007669"/>
    <property type="project" value="InterPro"/>
</dbReference>
<keyword evidence="1" id="KW-0812">Transmembrane</keyword>
<keyword evidence="1" id="KW-0472">Membrane</keyword>
<dbReference type="EMBL" id="JAJTJA010000008">
    <property type="protein sequence ID" value="KAH8694961.1"/>
    <property type="molecule type" value="Genomic_DNA"/>
</dbReference>
<name>A0AAD4PUC7_9EURO</name>
<dbReference type="InterPro" id="IPR022185">
    <property type="entry name" value="DUF3712"/>
</dbReference>
<dbReference type="Proteomes" id="UP001201262">
    <property type="component" value="Unassembled WGS sequence"/>
</dbReference>
<evidence type="ECO:0000256" key="1">
    <source>
        <dbReference type="SAM" id="Phobius"/>
    </source>
</evidence>
<comment type="caution">
    <text evidence="2">The sequence shown here is derived from an EMBL/GenBank/DDBJ whole genome shotgun (WGS) entry which is preliminary data.</text>
</comment>
<dbReference type="RefSeq" id="XP_046070103.1">
    <property type="nucleotide sequence ID" value="XM_046220612.1"/>
</dbReference>
<feature type="transmembrane region" description="Helical" evidence="1">
    <location>
        <begin position="74"/>
        <end position="97"/>
    </location>
</feature>
<gene>
    <name evidence="2" type="ORF">BGW36DRAFT_428860</name>
</gene>
<accession>A0AAD4PUC7</accession>
<evidence type="ECO:0000313" key="3">
    <source>
        <dbReference type="Proteomes" id="UP001201262"/>
    </source>
</evidence>
<keyword evidence="3" id="KW-1185">Reference proteome</keyword>
<proteinExistence type="predicted"/>
<sequence>MSDIEKPVPAAAGGKPTFLDKLSRFTIGRDRGELPEKEAAAAGAAGTAEQSEKATPAAPLTKWQKVKRHYRRFWICYLIGAIIIAAILLPILFIFIIPRIAQDLLNSGSIVIDFAHILQPTNNSVVLNIGSHVYVPGPFTVSTDPLQLQLYVPEVGSDYPMALLDMPEDRIHKNTSMNTVGNQFTPFMNYTSWHEFVHNTIFLDSGGLGLKGSVRTQLGKIKKFTLDLNKVVPSKALNQFKGFTIDSAALVPTQSDGSNLLANATLPNQSVLTLEIGNTSVNIMSGDLVIATGMIENLFLQPGNNTFAIRGKANLTNLIENLGDLLKYQGPYIKNGNLELTTHVTNIEYNGSRVPYYSDEMGKLPLTAQTPVLGLLLNTLKGFLHGNGTNATLVQEVRNKINQNHADIHTRFSDIVNNSTELELVARDHLETLARFGV</sequence>
<reference evidence="2" key="1">
    <citation type="submission" date="2021-12" db="EMBL/GenBank/DDBJ databases">
        <title>Convergent genome expansion in fungi linked to evolution of root-endophyte symbiosis.</title>
        <authorList>
            <consortium name="DOE Joint Genome Institute"/>
            <person name="Ke Y.-H."/>
            <person name="Bonito G."/>
            <person name="Liao H.-L."/>
            <person name="Looney B."/>
            <person name="Rojas-Flechas A."/>
            <person name="Nash J."/>
            <person name="Hameed K."/>
            <person name="Schadt C."/>
            <person name="Martin F."/>
            <person name="Crous P.W."/>
            <person name="Miettinen O."/>
            <person name="Magnuson J.K."/>
            <person name="Labbe J."/>
            <person name="Jacobson D."/>
            <person name="Doktycz M.J."/>
            <person name="Veneault-Fourrey C."/>
            <person name="Kuo A."/>
            <person name="Mondo S."/>
            <person name="Calhoun S."/>
            <person name="Riley R."/>
            <person name="Ohm R."/>
            <person name="LaButti K."/>
            <person name="Andreopoulos B."/>
            <person name="Pangilinan J."/>
            <person name="Nolan M."/>
            <person name="Tritt A."/>
            <person name="Clum A."/>
            <person name="Lipzen A."/>
            <person name="Daum C."/>
            <person name="Barry K."/>
            <person name="Grigoriev I.V."/>
            <person name="Vilgalys R."/>
        </authorList>
    </citation>
    <scope>NUCLEOTIDE SEQUENCE</scope>
    <source>
        <strain evidence="2">PMI_201</strain>
    </source>
</reference>
<dbReference type="PANTHER" id="PTHR35895:SF2">
    <property type="match status" value="1"/>
</dbReference>
<keyword evidence="1" id="KW-1133">Transmembrane helix</keyword>
<dbReference type="Pfam" id="PF12505">
    <property type="entry name" value="DUF3712"/>
    <property type="match status" value="1"/>
</dbReference>
<organism evidence="2 3">
    <name type="scientific">Talaromyces proteolyticus</name>
    <dbReference type="NCBI Taxonomy" id="1131652"/>
    <lineage>
        <taxon>Eukaryota</taxon>
        <taxon>Fungi</taxon>
        <taxon>Dikarya</taxon>
        <taxon>Ascomycota</taxon>
        <taxon>Pezizomycotina</taxon>
        <taxon>Eurotiomycetes</taxon>
        <taxon>Eurotiomycetidae</taxon>
        <taxon>Eurotiales</taxon>
        <taxon>Trichocomaceae</taxon>
        <taxon>Talaromyces</taxon>
        <taxon>Talaromyces sect. Bacilispori</taxon>
    </lineage>
</organism>
<dbReference type="InterPro" id="IPR046368">
    <property type="entry name" value="Tag1"/>
</dbReference>
<dbReference type="PANTHER" id="PTHR35895">
    <property type="entry name" value="CHROMOSOME 16, WHOLE GENOME SHOTGUN SEQUENCE"/>
    <property type="match status" value="1"/>
</dbReference>
<dbReference type="AlphaFoldDB" id="A0AAD4PUC7"/>
<protein>
    <submittedName>
        <fullName evidence="2">Uncharacterized protein</fullName>
    </submittedName>
</protein>
<evidence type="ECO:0000313" key="2">
    <source>
        <dbReference type="EMBL" id="KAH8694961.1"/>
    </source>
</evidence>